<comment type="similarity">
    <text evidence="1">Belongs to the ComF/GntX family.</text>
</comment>
<dbReference type="PANTHER" id="PTHR47505:SF1">
    <property type="entry name" value="DNA UTILIZATION PROTEIN YHGH"/>
    <property type="match status" value="1"/>
</dbReference>
<dbReference type="AlphaFoldDB" id="E5BG45"/>
<dbReference type="EMBL" id="GG657972">
    <property type="protein sequence ID" value="EFS21468.1"/>
    <property type="molecule type" value="Genomic_DNA"/>
</dbReference>
<dbReference type="InterPro" id="IPR051910">
    <property type="entry name" value="ComF/GntX_DNA_util-trans"/>
</dbReference>
<dbReference type="InterPro" id="IPR000836">
    <property type="entry name" value="PRTase_dom"/>
</dbReference>
<dbReference type="PANTHER" id="PTHR47505">
    <property type="entry name" value="DNA UTILIZATION PROTEIN YHGH"/>
    <property type="match status" value="1"/>
</dbReference>
<organism evidence="2 3">
    <name type="scientific">Fusobacterium gonidiaformans 3-1-5R</name>
    <dbReference type="NCBI Taxonomy" id="469605"/>
    <lineage>
        <taxon>Bacteria</taxon>
        <taxon>Fusobacteriati</taxon>
        <taxon>Fusobacteriota</taxon>
        <taxon>Fusobacteriia</taxon>
        <taxon>Fusobacteriales</taxon>
        <taxon>Fusobacteriaceae</taxon>
        <taxon>Fusobacterium</taxon>
    </lineage>
</organism>
<dbReference type="Proteomes" id="UP000002975">
    <property type="component" value="Unassembled WGS sequence"/>
</dbReference>
<dbReference type="BioCyc" id="FSP469605-HMP:GTSP-970-MONOMER"/>
<evidence type="ECO:0000313" key="3">
    <source>
        <dbReference type="Proteomes" id="UP000002975"/>
    </source>
</evidence>
<evidence type="ECO:0000256" key="1">
    <source>
        <dbReference type="ARBA" id="ARBA00008007"/>
    </source>
</evidence>
<dbReference type="SUPFAM" id="SSF53271">
    <property type="entry name" value="PRTase-like"/>
    <property type="match status" value="1"/>
</dbReference>
<name>E5BG45_9FUSO</name>
<protein>
    <submittedName>
        <fullName evidence="2">ComF family protein</fullName>
    </submittedName>
</protein>
<reference evidence="2 3" key="1">
    <citation type="submission" date="2009-02" db="EMBL/GenBank/DDBJ databases">
        <title>The Genome Sequence of Fusobacterium sp. 3_1_5R.</title>
        <authorList>
            <consortium name="The Broad Institute Genome Sequencing Platform"/>
            <person name="Ward D."/>
            <person name="Young S.K."/>
            <person name="Kodira C.D."/>
            <person name="Zeng Q."/>
            <person name="Koehrsen M."/>
            <person name="Alvarado L."/>
            <person name="Berlin A."/>
            <person name="Borenstein D."/>
            <person name="Chen Z."/>
            <person name="Engels R."/>
            <person name="Freedman E."/>
            <person name="Gellesch M."/>
            <person name="Goldberg J."/>
            <person name="Griggs A."/>
            <person name="Gujja S."/>
            <person name="Heiman D."/>
            <person name="Hepburn T."/>
            <person name="Howarth C."/>
            <person name="Jen D."/>
            <person name="Larson L."/>
            <person name="Lewis B."/>
            <person name="Mehta T."/>
            <person name="Park D."/>
            <person name="Pearson M."/>
            <person name="Roberts A."/>
            <person name="Saif S."/>
            <person name="Shea T."/>
            <person name="Shenoy N."/>
            <person name="Sisk P."/>
            <person name="Stolte C."/>
            <person name="Sykes S."/>
            <person name="Walk T."/>
            <person name="White J."/>
            <person name="Yandava C."/>
            <person name="Allen-Vercoe E."/>
            <person name="Strauss J."/>
            <person name="Ambrose C."/>
            <person name="Lander E."/>
            <person name="Nusbaum C."/>
            <person name="Galagan J."/>
            <person name="Birren B."/>
        </authorList>
    </citation>
    <scope>NUCLEOTIDE SEQUENCE [LARGE SCALE GENOMIC DNA]</scope>
    <source>
        <strain evidence="2 3">3_1_5R</strain>
    </source>
</reference>
<dbReference type="Gene3D" id="3.40.50.2020">
    <property type="match status" value="1"/>
</dbReference>
<dbReference type="HOGENOM" id="CLU_054549_1_2_0"/>
<dbReference type="InterPro" id="IPR029057">
    <property type="entry name" value="PRTase-like"/>
</dbReference>
<keyword evidence="3" id="KW-1185">Reference proteome</keyword>
<gene>
    <name evidence="2" type="ORF">FSBG_00965</name>
</gene>
<dbReference type="CDD" id="cd06223">
    <property type="entry name" value="PRTases_typeI"/>
    <property type="match status" value="1"/>
</dbReference>
<accession>E5BG45</accession>
<proteinExistence type="inferred from homology"/>
<sequence>MFLKRSIRKLFFEDTCSCCQKELKKEESILCQECFQIWKKKSLLRYYEGHYYVHLYQEPIRSWIHEYKFQGRKEFGEIFAKWMKKAFWECYDRNKIDIVVPVPIHEKRRLERGFNQTEEILKHLSVPYITIERYKNTKHLYQYGMKRDRQEIMEAAFYCPISLEGKNVLLFDDIITTGTTISEMKKAICQKGMPNKIVSFAFALSERVKIEQKSGGN</sequence>
<evidence type="ECO:0000313" key="2">
    <source>
        <dbReference type="EMBL" id="EFS21468.1"/>
    </source>
</evidence>